<feature type="coiled-coil region" evidence="1">
    <location>
        <begin position="49"/>
        <end position="125"/>
    </location>
</feature>
<gene>
    <name evidence="3" type="ORF">E2L00_07005</name>
</gene>
<comment type="caution">
    <text evidence="3">The sequence shown here is derived from an EMBL/GenBank/DDBJ whole genome shotgun (WGS) entry which is preliminary data.</text>
</comment>
<keyword evidence="2" id="KW-1133">Transmembrane helix</keyword>
<evidence type="ECO:0000256" key="2">
    <source>
        <dbReference type="SAM" id="Phobius"/>
    </source>
</evidence>
<evidence type="ECO:0000313" key="4">
    <source>
        <dbReference type="Proteomes" id="UP000697927"/>
    </source>
</evidence>
<evidence type="ECO:0000256" key="1">
    <source>
        <dbReference type="SAM" id="Coils"/>
    </source>
</evidence>
<keyword evidence="1" id="KW-0175">Coiled coil</keyword>
<accession>A0ABX0VJQ4</accession>
<organism evidence="3 4">
    <name type="scientific">Cedecea colo</name>
    <dbReference type="NCBI Taxonomy" id="2552946"/>
    <lineage>
        <taxon>Bacteria</taxon>
        <taxon>Pseudomonadati</taxon>
        <taxon>Pseudomonadota</taxon>
        <taxon>Gammaproteobacteria</taxon>
        <taxon>Enterobacterales</taxon>
        <taxon>Enterobacteriaceae</taxon>
        <taxon>Cedecea</taxon>
    </lineage>
</organism>
<dbReference type="EMBL" id="SOYS01000002">
    <property type="protein sequence ID" value="NIY47289.1"/>
    <property type="molecule type" value="Genomic_DNA"/>
</dbReference>
<name>A0ABX0VJQ4_9ENTR</name>
<keyword evidence="2" id="KW-0812">Transmembrane</keyword>
<protein>
    <submittedName>
        <fullName evidence="3">Uncharacterized protein</fullName>
    </submittedName>
</protein>
<dbReference type="Proteomes" id="UP000697927">
    <property type="component" value="Unassembled WGS sequence"/>
</dbReference>
<evidence type="ECO:0000313" key="3">
    <source>
        <dbReference type="EMBL" id="NIY47289.1"/>
    </source>
</evidence>
<feature type="transmembrane region" description="Helical" evidence="2">
    <location>
        <begin position="12"/>
        <end position="33"/>
    </location>
</feature>
<keyword evidence="2" id="KW-0472">Membrane</keyword>
<keyword evidence="4" id="KW-1185">Reference proteome</keyword>
<dbReference type="RefSeq" id="WP_167608894.1">
    <property type="nucleotide sequence ID" value="NZ_SOYS01000002.1"/>
</dbReference>
<proteinExistence type="predicted"/>
<reference evidence="3 4" key="1">
    <citation type="journal article" date="2020" name="Microorganisms">
        <title>Polyphasic Characterisation of Cedecea colo sp. nov., a New Enteric Bacterium Isolated from the Koala Hindgut.</title>
        <authorList>
            <person name="Boath J.M."/>
            <person name="Dakhal S."/>
            <person name="Van T.T.H."/>
            <person name="Moore R.J."/>
            <person name="Dekiwadia C."/>
            <person name="Macreadie I.G."/>
        </authorList>
    </citation>
    <scope>NUCLEOTIDE SEQUENCE [LARGE SCALE GENOMIC DNA]</scope>
    <source>
        <strain evidence="3 4">ZA</strain>
    </source>
</reference>
<sequence length="137" mass="15892">MAIEFITKETLIGMGASVSVAINGWMAFSRFWLTNKVRNENDNQHVDMLERQEKLIDRLEANNEELRKEVGDKEKTIRDYWKTITETQARLQIIENSQQLLVEQNESLKNQVSDLTTSNKNLISEINQLRTSLGVPR</sequence>